<accession>A0ABU3RZY4</accession>
<comment type="caution">
    <text evidence="2">The sequence shown here is derived from an EMBL/GenBank/DDBJ whole genome shotgun (WGS) entry which is preliminary data.</text>
</comment>
<dbReference type="EMBL" id="JAWDIU010000008">
    <property type="protein sequence ID" value="MDU0328456.1"/>
    <property type="molecule type" value="Genomic_DNA"/>
</dbReference>
<dbReference type="Proteomes" id="UP001256673">
    <property type="component" value="Unassembled WGS sequence"/>
</dbReference>
<dbReference type="InterPro" id="IPR011008">
    <property type="entry name" value="Dimeric_a/b-barrel"/>
</dbReference>
<sequence length="312" mass="34559">MNAIKNDRAADENHAAVASIISLQRPLGVSRDDFDAYWSDVHAPIMARMPGIWGYSLHHLEAVQLPYWHLPQSIERIAADHHTWDGFAELLYESPQAAAEAYRLSDAPGGYTHEDAQSAFWVGLFYQSNGGSRTIHDTSEGADLRDTVYLALRYQTAIEREHGHDLTRELADRAVRAGASRVRYHLFHVFDNDALDPGLPVGMRHDVLDGEAVDAVIEIGANHRTSVSRIADALSLTAADDATLSGAYAYRRRQRNDMVIAGTITEAGIRTPHVSRLIERLGAVSQSHPNLSDLMLTARVQEPITADFRDGF</sequence>
<keyword evidence="3" id="KW-1185">Reference proteome</keyword>
<reference evidence="2 3" key="1">
    <citation type="submission" date="2023-09" db="EMBL/GenBank/DDBJ databases">
        <title>Microbacterium fusihabitans sp. nov., Microbacterium phycihabitans sp. nov., and Microbacterium cervinum sp. nov., isolated from dried seaweeds of beach.</title>
        <authorList>
            <person name="Lee S.D."/>
        </authorList>
    </citation>
    <scope>NUCLEOTIDE SEQUENCE [LARGE SCALE GENOMIC DNA]</scope>
    <source>
        <strain evidence="2 3">KSW2-21</strain>
    </source>
</reference>
<protein>
    <submittedName>
        <fullName evidence="2">EthD domain-containing protein</fullName>
    </submittedName>
</protein>
<evidence type="ECO:0000313" key="2">
    <source>
        <dbReference type="EMBL" id="MDU0328456.1"/>
    </source>
</evidence>
<dbReference type="Pfam" id="PF07110">
    <property type="entry name" value="EthD"/>
    <property type="match status" value="1"/>
</dbReference>
<dbReference type="Gene3D" id="3.30.70.100">
    <property type="match status" value="1"/>
</dbReference>
<dbReference type="SUPFAM" id="SSF54909">
    <property type="entry name" value="Dimeric alpha+beta barrel"/>
    <property type="match status" value="1"/>
</dbReference>
<organism evidence="2 3">
    <name type="scientific">Microbacterium algihabitans</name>
    <dbReference type="NCBI Taxonomy" id="3075992"/>
    <lineage>
        <taxon>Bacteria</taxon>
        <taxon>Bacillati</taxon>
        <taxon>Actinomycetota</taxon>
        <taxon>Actinomycetes</taxon>
        <taxon>Micrococcales</taxon>
        <taxon>Microbacteriaceae</taxon>
        <taxon>Microbacterium</taxon>
    </lineage>
</organism>
<feature type="domain" description="EthD" evidence="1">
    <location>
        <begin position="28"/>
        <end position="102"/>
    </location>
</feature>
<dbReference type="InterPro" id="IPR009799">
    <property type="entry name" value="EthD_dom"/>
</dbReference>
<name>A0ABU3RZY4_9MICO</name>
<proteinExistence type="predicted"/>
<evidence type="ECO:0000259" key="1">
    <source>
        <dbReference type="Pfam" id="PF07110"/>
    </source>
</evidence>
<gene>
    <name evidence="2" type="ORF">RWH43_16980</name>
</gene>
<evidence type="ECO:0000313" key="3">
    <source>
        <dbReference type="Proteomes" id="UP001256673"/>
    </source>
</evidence>
<dbReference type="RefSeq" id="WP_316002052.1">
    <property type="nucleotide sequence ID" value="NZ_JAWDIU010000008.1"/>
</dbReference>